<proteinExistence type="predicted"/>
<accession>A0A8J3N6K8</accession>
<dbReference type="EMBL" id="BNJK01000002">
    <property type="protein sequence ID" value="GHO97673.1"/>
    <property type="molecule type" value="Genomic_DNA"/>
</dbReference>
<dbReference type="AlphaFoldDB" id="A0A8J3N6K8"/>
<sequence>MVGEKASIVNDCRDSCDSVLSFVTIFLSSKIYLDSELDFVQNCKSERGNVLPPDQSGEWAPS</sequence>
<evidence type="ECO:0000313" key="2">
    <source>
        <dbReference type="Proteomes" id="UP000597444"/>
    </source>
</evidence>
<dbReference type="Proteomes" id="UP000597444">
    <property type="component" value="Unassembled WGS sequence"/>
</dbReference>
<reference evidence="1" key="1">
    <citation type="submission" date="2020-10" db="EMBL/GenBank/DDBJ databases">
        <title>Taxonomic study of unclassified bacteria belonging to the class Ktedonobacteria.</title>
        <authorList>
            <person name="Yabe S."/>
            <person name="Wang C.M."/>
            <person name="Zheng Y."/>
            <person name="Sakai Y."/>
            <person name="Cavaletti L."/>
            <person name="Monciardini P."/>
            <person name="Donadio S."/>
        </authorList>
    </citation>
    <scope>NUCLEOTIDE SEQUENCE</scope>
    <source>
        <strain evidence="1">ID150040</strain>
    </source>
</reference>
<protein>
    <submittedName>
        <fullName evidence="1">Uncharacterized protein</fullName>
    </submittedName>
</protein>
<keyword evidence="2" id="KW-1185">Reference proteome</keyword>
<evidence type="ECO:0000313" key="1">
    <source>
        <dbReference type="EMBL" id="GHO97673.1"/>
    </source>
</evidence>
<organism evidence="1 2">
    <name type="scientific">Reticulibacter mediterranei</name>
    <dbReference type="NCBI Taxonomy" id="2778369"/>
    <lineage>
        <taxon>Bacteria</taxon>
        <taxon>Bacillati</taxon>
        <taxon>Chloroflexota</taxon>
        <taxon>Ktedonobacteria</taxon>
        <taxon>Ktedonobacterales</taxon>
        <taxon>Reticulibacteraceae</taxon>
        <taxon>Reticulibacter</taxon>
    </lineage>
</organism>
<comment type="caution">
    <text evidence="1">The sequence shown here is derived from an EMBL/GenBank/DDBJ whole genome shotgun (WGS) entry which is preliminary data.</text>
</comment>
<gene>
    <name evidence="1" type="ORF">KSF_077210</name>
</gene>
<name>A0A8J3N6K8_9CHLR</name>